<dbReference type="InterPro" id="IPR019587">
    <property type="entry name" value="Polyketide_cyclase/dehydratase"/>
</dbReference>
<organism evidence="1 2">
    <name type="scientific">Stenotrophobium rhamnosiphilum</name>
    <dbReference type="NCBI Taxonomy" id="2029166"/>
    <lineage>
        <taxon>Bacteria</taxon>
        <taxon>Pseudomonadati</taxon>
        <taxon>Pseudomonadota</taxon>
        <taxon>Gammaproteobacteria</taxon>
        <taxon>Nevskiales</taxon>
        <taxon>Nevskiaceae</taxon>
        <taxon>Stenotrophobium</taxon>
    </lineage>
</organism>
<protein>
    <submittedName>
        <fullName evidence="1">SRPBCC family protein</fullName>
    </submittedName>
</protein>
<accession>A0A2T5MGM1</accession>
<reference evidence="1 2" key="1">
    <citation type="submission" date="2018-04" db="EMBL/GenBank/DDBJ databases">
        <title>Novel species isolated from glacier.</title>
        <authorList>
            <person name="Liu Q."/>
            <person name="Xin Y.-H."/>
        </authorList>
    </citation>
    <scope>NUCLEOTIDE SEQUENCE [LARGE SCALE GENOMIC DNA]</scope>
    <source>
        <strain evidence="1 2">GT1R17</strain>
    </source>
</reference>
<dbReference type="Pfam" id="PF10604">
    <property type="entry name" value="Polyketide_cyc2"/>
    <property type="match status" value="1"/>
</dbReference>
<dbReference type="InterPro" id="IPR023393">
    <property type="entry name" value="START-like_dom_sf"/>
</dbReference>
<comment type="caution">
    <text evidence="1">The sequence shown here is derived from an EMBL/GenBank/DDBJ whole genome shotgun (WGS) entry which is preliminary data.</text>
</comment>
<proteinExistence type="predicted"/>
<dbReference type="SUPFAM" id="SSF55961">
    <property type="entry name" value="Bet v1-like"/>
    <property type="match status" value="1"/>
</dbReference>
<evidence type="ECO:0000313" key="1">
    <source>
        <dbReference type="EMBL" id="PTU31735.1"/>
    </source>
</evidence>
<dbReference type="Proteomes" id="UP000244248">
    <property type="component" value="Unassembled WGS sequence"/>
</dbReference>
<name>A0A2T5MGM1_9GAMM</name>
<dbReference type="Gene3D" id="3.30.530.20">
    <property type="match status" value="1"/>
</dbReference>
<sequence>MQTIVVKRTIKAPIEKVFDMLSDHANYKDFPGVKDSELVKKGKPHKNGVGAVREIDAGTAWFREEITAYERPVRLDYLITKSRPPMEHKGGSVRLEATAAGTEVTWSSTLRIRIPLIGGLVTKLVAPQLAKAFAGTLKSVEKRLA</sequence>
<dbReference type="RefSeq" id="WP_107940287.1">
    <property type="nucleotide sequence ID" value="NZ_QANS01000003.1"/>
</dbReference>
<dbReference type="OrthoDB" id="7059976at2"/>
<evidence type="ECO:0000313" key="2">
    <source>
        <dbReference type="Proteomes" id="UP000244248"/>
    </source>
</evidence>
<dbReference type="EMBL" id="QANS01000003">
    <property type="protein sequence ID" value="PTU31735.1"/>
    <property type="molecule type" value="Genomic_DNA"/>
</dbReference>
<dbReference type="CDD" id="cd07821">
    <property type="entry name" value="PYR_PYL_RCAR_like"/>
    <property type="match status" value="1"/>
</dbReference>
<keyword evidence="2" id="KW-1185">Reference proteome</keyword>
<dbReference type="AlphaFoldDB" id="A0A2T5MGM1"/>
<gene>
    <name evidence="1" type="ORF">CJD38_10565</name>
</gene>